<name>A0AAN8ZH26_9MAGN</name>
<evidence type="ECO:0000313" key="5">
    <source>
        <dbReference type="EMBL" id="KAK6937771.1"/>
    </source>
</evidence>
<dbReference type="PANTHER" id="PTHR45932">
    <property type="entry name" value="PATELLIN-1"/>
    <property type="match status" value="1"/>
</dbReference>
<dbReference type="PANTHER" id="PTHR45932:SF3">
    <property type="entry name" value="PATELLIN-4-LIKE"/>
    <property type="match status" value="1"/>
</dbReference>
<keyword evidence="3" id="KW-0472">Membrane</keyword>
<evidence type="ECO:0000256" key="3">
    <source>
        <dbReference type="ARBA" id="ARBA00023136"/>
    </source>
</evidence>
<reference evidence="5 6" key="1">
    <citation type="submission" date="2023-12" db="EMBL/GenBank/DDBJ databases">
        <title>A high-quality genome assembly for Dillenia turbinata (Dilleniales).</title>
        <authorList>
            <person name="Chanderbali A."/>
        </authorList>
    </citation>
    <scope>NUCLEOTIDE SEQUENCE [LARGE SCALE GENOMIC DNA]</scope>
    <source>
        <strain evidence="5">LSX21</strain>
        <tissue evidence="5">Leaf</tissue>
    </source>
</reference>
<dbReference type="InterPro" id="IPR044834">
    <property type="entry name" value="PATL"/>
</dbReference>
<organism evidence="5 6">
    <name type="scientific">Dillenia turbinata</name>
    <dbReference type="NCBI Taxonomy" id="194707"/>
    <lineage>
        <taxon>Eukaryota</taxon>
        <taxon>Viridiplantae</taxon>
        <taxon>Streptophyta</taxon>
        <taxon>Embryophyta</taxon>
        <taxon>Tracheophyta</taxon>
        <taxon>Spermatophyta</taxon>
        <taxon>Magnoliopsida</taxon>
        <taxon>eudicotyledons</taxon>
        <taxon>Gunneridae</taxon>
        <taxon>Pentapetalae</taxon>
        <taxon>Dilleniales</taxon>
        <taxon>Dilleniaceae</taxon>
        <taxon>Dillenia</taxon>
    </lineage>
</organism>
<dbReference type="SUPFAM" id="SSF52087">
    <property type="entry name" value="CRAL/TRIO domain"/>
    <property type="match status" value="1"/>
</dbReference>
<dbReference type="Pfam" id="PF25099">
    <property type="entry name" value="GOLD_PATL1_C"/>
    <property type="match status" value="1"/>
</dbReference>
<dbReference type="SMART" id="SM00516">
    <property type="entry name" value="SEC14"/>
    <property type="match status" value="1"/>
</dbReference>
<dbReference type="InterPro" id="IPR036273">
    <property type="entry name" value="CRAL/TRIO_N_dom_sf"/>
</dbReference>
<accession>A0AAN8ZH26</accession>
<dbReference type="Proteomes" id="UP001370490">
    <property type="component" value="Unassembled WGS sequence"/>
</dbReference>
<comment type="caution">
    <text evidence="5">The sequence shown here is derived from an EMBL/GenBank/DDBJ whole genome shotgun (WGS) entry which is preliminary data.</text>
</comment>
<evidence type="ECO:0000256" key="2">
    <source>
        <dbReference type="ARBA" id="ARBA00022448"/>
    </source>
</evidence>
<comment type="subcellular location">
    <subcellularLocation>
        <location evidence="1">Membrane</location>
    </subcellularLocation>
</comment>
<dbReference type="InterPro" id="IPR011074">
    <property type="entry name" value="CRAL/TRIO_N_dom"/>
</dbReference>
<dbReference type="Pfam" id="PF00650">
    <property type="entry name" value="CRAL_TRIO"/>
    <property type="match status" value="1"/>
</dbReference>
<dbReference type="GO" id="GO:0008289">
    <property type="term" value="F:lipid binding"/>
    <property type="evidence" value="ECO:0007669"/>
    <property type="project" value="InterPro"/>
</dbReference>
<dbReference type="PROSITE" id="PS50191">
    <property type="entry name" value="CRAL_TRIO"/>
    <property type="match status" value="1"/>
</dbReference>
<dbReference type="AlphaFoldDB" id="A0AAN8ZH26"/>
<dbReference type="EMBL" id="JBAMMX010000006">
    <property type="protein sequence ID" value="KAK6937771.1"/>
    <property type="molecule type" value="Genomic_DNA"/>
</dbReference>
<dbReference type="SMART" id="SM01100">
    <property type="entry name" value="CRAL_TRIO_N"/>
    <property type="match status" value="1"/>
</dbReference>
<dbReference type="InterPro" id="IPR001251">
    <property type="entry name" value="CRAL-TRIO_dom"/>
</dbReference>
<dbReference type="SUPFAM" id="SSF46938">
    <property type="entry name" value="CRAL/TRIO N-terminal domain"/>
    <property type="match status" value="1"/>
</dbReference>
<dbReference type="InterPro" id="IPR056794">
    <property type="entry name" value="PATL1-6_C_GOLD"/>
</dbReference>
<feature type="domain" description="CRAL-TRIO" evidence="4">
    <location>
        <begin position="169"/>
        <end position="330"/>
    </location>
</feature>
<sequence>MRVDVDLKNDEQILEVKENHHDNSEAYEMEQEAFQEDASFAEPVDGNAQVLQKELKKKKKKALLEFRCKMEDAILGNYLLGESNYSSPQDLSKAKEELRNISLWGVPLLPSRAHEGTDIVLMKFLKSKDYKVSDAFEMLQRTLLWRRKFRVDEVLHEKMDSNFGNVMQITGRDKQGRPVCYNAFSVPRDKRMHRLEFDTDEKCEDFLRWKIQWAEMGIQKLFFKPGGPDKIVQVMDLKNAPGPGTKGLLINKKFNMLLQDHYPEIIYKNIIINAPFWYYMAHAFIAKFLTQRFKSKFIFARSGMATETLLKYITPENLPVQYGGLMRDDDQEFSSADNVLELGIKANGSNRIQIPIPKEGVTVVWDATVIGKEVTYKEEFIPDDEGSYRILIQKEKKLGEGIRNSFYISEPGKIVVTINNSTLKKKKVLYRFKSKPTVPMYVLCK</sequence>
<keyword evidence="2" id="KW-0813">Transport</keyword>
<proteinExistence type="predicted"/>
<evidence type="ECO:0000259" key="4">
    <source>
        <dbReference type="PROSITE" id="PS50191"/>
    </source>
</evidence>
<evidence type="ECO:0000313" key="6">
    <source>
        <dbReference type="Proteomes" id="UP001370490"/>
    </source>
</evidence>
<evidence type="ECO:0000256" key="1">
    <source>
        <dbReference type="ARBA" id="ARBA00004370"/>
    </source>
</evidence>
<gene>
    <name evidence="5" type="ORF">RJ641_031279</name>
</gene>
<dbReference type="CDD" id="cd00170">
    <property type="entry name" value="SEC14"/>
    <property type="match status" value="1"/>
</dbReference>
<dbReference type="InterPro" id="IPR036865">
    <property type="entry name" value="CRAL-TRIO_dom_sf"/>
</dbReference>
<keyword evidence="6" id="KW-1185">Reference proteome</keyword>
<protein>
    <submittedName>
        <fullName evidence="5">CRAL-TRIO lipid binding domain</fullName>
    </submittedName>
</protein>
<dbReference type="GO" id="GO:0016020">
    <property type="term" value="C:membrane"/>
    <property type="evidence" value="ECO:0007669"/>
    <property type="project" value="UniProtKB-SubCell"/>
</dbReference>
<dbReference type="Gene3D" id="3.40.525.10">
    <property type="entry name" value="CRAL-TRIO lipid binding domain"/>
    <property type="match status" value="1"/>
</dbReference>